<dbReference type="InterPro" id="IPR045851">
    <property type="entry name" value="AMP-bd_C_sf"/>
</dbReference>
<evidence type="ECO:0000259" key="4">
    <source>
        <dbReference type="Pfam" id="PF00501"/>
    </source>
</evidence>
<dbReference type="Pfam" id="PF23562">
    <property type="entry name" value="AMP-binding_C_3"/>
    <property type="match status" value="1"/>
</dbReference>
<evidence type="ECO:0000256" key="1">
    <source>
        <dbReference type="ARBA" id="ARBA00022741"/>
    </source>
</evidence>
<gene>
    <name evidence="5" type="ORF">H8E41_05080</name>
</gene>
<dbReference type="GO" id="GO:0005524">
    <property type="term" value="F:ATP binding"/>
    <property type="evidence" value="ECO:0007669"/>
    <property type="project" value="UniProtKB-KW"/>
</dbReference>
<dbReference type="Proteomes" id="UP000614424">
    <property type="component" value="Unassembled WGS sequence"/>
</dbReference>
<evidence type="ECO:0000313" key="6">
    <source>
        <dbReference type="Proteomes" id="UP000614424"/>
    </source>
</evidence>
<dbReference type="GO" id="GO:0004467">
    <property type="term" value="F:long-chain fatty acid-CoA ligase activity"/>
    <property type="evidence" value="ECO:0007669"/>
    <property type="project" value="UniProtKB-EC"/>
</dbReference>
<dbReference type="PANTHER" id="PTHR43272">
    <property type="entry name" value="LONG-CHAIN-FATTY-ACID--COA LIGASE"/>
    <property type="match status" value="1"/>
</dbReference>
<dbReference type="PANTHER" id="PTHR43272:SF33">
    <property type="entry name" value="AMP-BINDING DOMAIN-CONTAINING PROTEIN-RELATED"/>
    <property type="match status" value="1"/>
</dbReference>
<dbReference type="Gene3D" id="3.30.300.30">
    <property type="match status" value="1"/>
</dbReference>
<feature type="domain" description="AMP-dependent synthetase/ligase" evidence="4">
    <location>
        <begin position="15"/>
        <end position="414"/>
    </location>
</feature>
<sequence length="566" mass="63321">MTSGTNTHKTLNDLFDTSCREYATRPCLSMAMEEPLTYGDIEKKVQAMSSALYASGVKKKDKIAILAENSPNWGIAYLSLIRLGATVVPILPDFTGTDVRHILTNSKVEIVFTTKRQIDKILDLQNHKIEKIITLDDSKPHSELSSLTTLSDFLSQSEQLPEKKRAKLHALTQEIDENDLASIIYTSGTSGHSKAVMLSHRNLLSNVQAAAQLVNITPEWTFLSILPMSHTYEFTIGFLLPLYNGCRITYAGKSPTPRILEQICKHEKPTAMCIVPMVMEKIYKKRVMTAVEHSTLLTMAVKVNFLRQILFQKIGKKLLDFFGGNLELLAIGGAAINIDTEKFLREAKFPYIIGYGLTETSPLLAGGPLNDPTIELGSTGKPVPGVEIRITSPDPETGIGAIMARGPNIMQGYYNMPEATAETIDKDGWLATGDLGNFDPQGNLHIKGRSKSVIVLAHGENIYPEAIEEKINCNMYVMESLVMENNERLEARIYLDYDLIDQETKGKSNEKQKEFINKILLEIQQTVNSQLPTYSKVHTFIERQEPFIKTATHKIKRYLYTSRSEV</sequence>
<comment type="catalytic activity">
    <reaction evidence="3">
        <text>a long-chain fatty acid + ATP + CoA = a long-chain fatty acyl-CoA + AMP + diphosphate</text>
        <dbReference type="Rhea" id="RHEA:15421"/>
        <dbReference type="ChEBI" id="CHEBI:30616"/>
        <dbReference type="ChEBI" id="CHEBI:33019"/>
        <dbReference type="ChEBI" id="CHEBI:57287"/>
        <dbReference type="ChEBI" id="CHEBI:57560"/>
        <dbReference type="ChEBI" id="CHEBI:83139"/>
        <dbReference type="ChEBI" id="CHEBI:456215"/>
        <dbReference type="EC" id="6.2.1.3"/>
    </reaction>
    <physiologicalReaction direction="left-to-right" evidence="3">
        <dbReference type="Rhea" id="RHEA:15422"/>
    </physiologicalReaction>
</comment>
<dbReference type="GO" id="GO:0016020">
    <property type="term" value="C:membrane"/>
    <property type="evidence" value="ECO:0007669"/>
    <property type="project" value="TreeGrafter"/>
</dbReference>
<proteinExistence type="predicted"/>
<dbReference type="SUPFAM" id="SSF56801">
    <property type="entry name" value="Acetyl-CoA synthetase-like"/>
    <property type="match status" value="1"/>
</dbReference>
<organism evidence="5 6">
    <name type="scientific">Candidatus Desulfobia pelagia</name>
    <dbReference type="NCBI Taxonomy" id="2841692"/>
    <lineage>
        <taxon>Bacteria</taxon>
        <taxon>Pseudomonadati</taxon>
        <taxon>Thermodesulfobacteriota</taxon>
        <taxon>Desulfobulbia</taxon>
        <taxon>Desulfobulbales</taxon>
        <taxon>Desulfobulbaceae</taxon>
        <taxon>Candidatus Desulfobia</taxon>
    </lineage>
</organism>
<keyword evidence="1" id="KW-0547">Nucleotide-binding</keyword>
<evidence type="ECO:0000313" key="5">
    <source>
        <dbReference type="EMBL" id="MBC8317256.1"/>
    </source>
</evidence>
<dbReference type="Gene3D" id="3.40.50.12780">
    <property type="entry name" value="N-terminal domain of ligase-like"/>
    <property type="match status" value="1"/>
</dbReference>
<comment type="caution">
    <text evidence="5">The sequence shown here is derived from an EMBL/GenBank/DDBJ whole genome shotgun (WGS) entry which is preliminary data.</text>
</comment>
<dbReference type="InterPro" id="IPR042099">
    <property type="entry name" value="ANL_N_sf"/>
</dbReference>
<dbReference type="AlphaFoldDB" id="A0A8J6TBV4"/>
<dbReference type="PROSITE" id="PS00455">
    <property type="entry name" value="AMP_BINDING"/>
    <property type="match status" value="1"/>
</dbReference>
<dbReference type="EMBL" id="JACNJZ010000078">
    <property type="protein sequence ID" value="MBC8317256.1"/>
    <property type="molecule type" value="Genomic_DNA"/>
</dbReference>
<evidence type="ECO:0000256" key="3">
    <source>
        <dbReference type="ARBA" id="ARBA00024484"/>
    </source>
</evidence>
<accession>A0A8J6TBV4</accession>
<keyword evidence="2" id="KW-0067">ATP-binding</keyword>
<dbReference type="Pfam" id="PF00501">
    <property type="entry name" value="AMP-binding"/>
    <property type="match status" value="1"/>
</dbReference>
<dbReference type="InterPro" id="IPR020845">
    <property type="entry name" value="AMP-binding_CS"/>
</dbReference>
<protein>
    <submittedName>
        <fullName evidence="5">AMP-binding protein</fullName>
    </submittedName>
</protein>
<evidence type="ECO:0000256" key="2">
    <source>
        <dbReference type="ARBA" id="ARBA00022840"/>
    </source>
</evidence>
<name>A0A8J6TBV4_9BACT</name>
<reference evidence="5 6" key="1">
    <citation type="submission" date="2020-08" db="EMBL/GenBank/DDBJ databases">
        <title>Bridging the membrane lipid divide: bacteria of the FCB group superphylum have the potential to synthesize archaeal ether lipids.</title>
        <authorList>
            <person name="Villanueva L."/>
            <person name="Von Meijenfeldt F.A.B."/>
            <person name="Westbye A.B."/>
            <person name="Yadav S."/>
            <person name="Hopmans E.C."/>
            <person name="Dutilh B.E."/>
            <person name="Sinninghe Damste J.S."/>
        </authorList>
    </citation>
    <scope>NUCLEOTIDE SEQUENCE [LARGE SCALE GENOMIC DNA]</scope>
    <source>
        <strain evidence="5">NIOZ-UU47</strain>
    </source>
</reference>
<dbReference type="InterPro" id="IPR000873">
    <property type="entry name" value="AMP-dep_synth/lig_dom"/>
</dbReference>